<accession>A0A6C0M2G3</accession>
<dbReference type="PANTHER" id="PTHR10566:SF113">
    <property type="entry name" value="PROTEIN ACTIVITY OF BC1 COMPLEX KINASE 7, CHLOROPLASTIC"/>
    <property type="match status" value="1"/>
</dbReference>
<dbReference type="EMBL" id="MN740620">
    <property type="protein sequence ID" value="QHU36004.1"/>
    <property type="molecule type" value="Genomic_DNA"/>
</dbReference>
<feature type="domain" description="ABC1 atypical kinase-like" evidence="2">
    <location>
        <begin position="64"/>
        <end position="273"/>
    </location>
</feature>
<organism evidence="3">
    <name type="scientific">viral metagenome</name>
    <dbReference type="NCBI Taxonomy" id="1070528"/>
    <lineage>
        <taxon>unclassified sequences</taxon>
        <taxon>metagenomes</taxon>
        <taxon>organismal metagenomes</taxon>
    </lineage>
</organism>
<name>A0A6C0M2G3_9ZZZZ</name>
<dbReference type="CDD" id="cd05121">
    <property type="entry name" value="ABC1_ADCK3-like"/>
    <property type="match status" value="1"/>
</dbReference>
<protein>
    <recommendedName>
        <fullName evidence="2">ABC1 atypical kinase-like domain-containing protein</fullName>
    </recommendedName>
</protein>
<evidence type="ECO:0000313" key="3">
    <source>
        <dbReference type="EMBL" id="QHU36004.1"/>
    </source>
</evidence>
<dbReference type="AlphaFoldDB" id="A0A6C0M2G3"/>
<evidence type="ECO:0000256" key="1">
    <source>
        <dbReference type="ARBA" id="ARBA00009670"/>
    </source>
</evidence>
<dbReference type="InterPro" id="IPR011009">
    <property type="entry name" value="Kinase-like_dom_sf"/>
</dbReference>
<sequence>MSSKIFGEWLRDELISMGPVFVKLGQLLSTRGDWLNEDTRKALADLQDNTNEYPIKTINIPNTSNFESKSIASASFGQVHNVKYNNQNAVIKIQKPNVRSSLASDMWTLALFIRKLDNIGVPSSQHMLEIIRDYRKNLWKELNYVSERNNLKLLQHSLNNLKWNRIPNVYYADKTNIIMEKIVGIKITNISELDKQGIDRKKIVNALLKSFYYQVLIGGAFHADPHPGNISVTKNTIIWYDGGAICVTGEVWRKELLVLTSSLLKKDIDLVVNNLINMGIVRKDEKSVRAIRSFVNSILNLIKDNQIKGNWRQQVMELMTNDEQFTKDLRGAIISESSYVLLGRALTLIEGTCEILDPSFDLFKVSLPIIQQLWLKYIPLNEVTGLLSDLL</sequence>
<dbReference type="InterPro" id="IPR050154">
    <property type="entry name" value="UbiB_kinase"/>
</dbReference>
<dbReference type="Pfam" id="PF03109">
    <property type="entry name" value="ABC1"/>
    <property type="match status" value="1"/>
</dbReference>
<proteinExistence type="inferred from homology"/>
<comment type="similarity">
    <text evidence="1">Belongs to the protein kinase superfamily. ADCK protein kinase family.</text>
</comment>
<evidence type="ECO:0000259" key="2">
    <source>
        <dbReference type="Pfam" id="PF03109"/>
    </source>
</evidence>
<dbReference type="PANTHER" id="PTHR10566">
    <property type="entry name" value="CHAPERONE-ACTIVITY OF BC1 COMPLEX CABC1 -RELATED"/>
    <property type="match status" value="1"/>
</dbReference>
<dbReference type="SUPFAM" id="SSF56112">
    <property type="entry name" value="Protein kinase-like (PK-like)"/>
    <property type="match status" value="1"/>
</dbReference>
<reference evidence="3" key="1">
    <citation type="journal article" date="2020" name="Nature">
        <title>Giant virus diversity and host interactions through global metagenomics.</title>
        <authorList>
            <person name="Schulz F."/>
            <person name="Roux S."/>
            <person name="Paez-Espino D."/>
            <person name="Jungbluth S."/>
            <person name="Walsh D.A."/>
            <person name="Denef V.J."/>
            <person name="McMahon K.D."/>
            <person name="Konstantinidis K.T."/>
            <person name="Eloe-Fadrosh E.A."/>
            <person name="Kyrpides N.C."/>
            <person name="Woyke T."/>
        </authorList>
    </citation>
    <scope>NUCLEOTIDE SEQUENCE</scope>
    <source>
        <strain evidence="3">GVMAG-S-1035085-51</strain>
    </source>
</reference>
<dbReference type="InterPro" id="IPR004147">
    <property type="entry name" value="ABC1_dom"/>
</dbReference>